<evidence type="ECO:0000313" key="3">
    <source>
        <dbReference type="Proteomes" id="UP000241167"/>
    </source>
</evidence>
<keyword evidence="1" id="KW-1133">Transmembrane helix</keyword>
<reference evidence="2 3" key="1">
    <citation type="submission" date="2018-03" db="EMBL/GenBank/DDBJ databases">
        <title>The draft genome of Sphingosinicella sp. GL-C-18.</title>
        <authorList>
            <person name="Liu L."/>
            <person name="Li L."/>
            <person name="Liang L."/>
            <person name="Zhang X."/>
            <person name="Wang T."/>
        </authorList>
    </citation>
    <scope>NUCLEOTIDE SEQUENCE [LARGE SCALE GENOMIC DNA]</scope>
    <source>
        <strain evidence="2 3">GL-C-18</strain>
    </source>
</reference>
<feature type="transmembrane region" description="Helical" evidence="1">
    <location>
        <begin position="125"/>
        <end position="146"/>
    </location>
</feature>
<feature type="transmembrane region" description="Helical" evidence="1">
    <location>
        <begin position="54"/>
        <end position="77"/>
    </location>
</feature>
<feature type="transmembrane region" description="Helical" evidence="1">
    <location>
        <begin position="179"/>
        <end position="201"/>
    </location>
</feature>
<organism evidence="2 3">
    <name type="scientific">Allosphingosinicella deserti</name>
    <dbReference type="NCBI Taxonomy" id="2116704"/>
    <lineage>
        <taxon>Bacteria</taxon>
        <taxon>Pseudomonadati</taxon>
        <taxon>Pseudomonadota</taxon>
        <taxon>Alphaproteobacteria</taxon>
        <taxon>Sphingomonadales</taxon>
        <taxon>Sphingomonadaceae</taxon>
        <taxon>Allosphingosinicella</taxon>
    </lineage>
</organism>
<protein>
    <submittedName>
        <fullName evidence="2">Uncharacterized protein</fullName>
    </submittedName>
</protein>
<sequence>MTDTAEKARDDLAFVRALVSEGGQVQSSLGQALLAAGTCYGVQCLLQALFASGLAVPVAVHLTVGLLPTLIFLVAIARITMRDRNTSRHSVGTRAINAAFGGGGLAALATALIFGYLAFRHQNMGTWLLHPIMICVVQGTAWYTAYAIRRRGWFGLVSAGWFATSLLLAWMLGSGDPDMITPFLLVLAAALLGLMAVPGWIMMRTGARPAA</sequence>
<dbReference type="OrthoDB" id="7171551at2"/>
<keyword evidence="3" id="KW-1185">Reference proteome</keyword>
<accession>A0A2P7QE61</accession>
<evidence type="ECO:0000256" key="1">
    <source>
        <dbReference type="SAM" id="Phobius"/>
    </source>
</evidence>
<dbReference type="RefSeq" id="WP_106516193.1">
    <property type="nucleotide sequence ID" value="NZ_PXYI01000016.1"/>
</dbReference>
<gene>
    <name evidence="2" type="ORF">C7I55_27135</name>
</gene>
<feature type="transmembrane region" description="Helical" evidence="1">
    <location>
        <begin position="98"/>
        <end position="119"/>
    </location>
</feature>
<dbReference type="AlphaFoldDB" id="A0A2P7QE61"/>
<keyword evidence="1" id="KW-0472">Membrane</keyword>
<comment type="caution">
    <text evidence="2">The sequence shown here is derived from an EMBL/GenBank/DDBJ whole genome shotgun (WGS) entry which is preliminary data.</text>
</comment>
<proteinExistence type="predicted"/>
<dbReference type="Proteomes" id="UP000241167">
    <property type="component" value="Unassembled WGS sequence"/>
</dbReference>
<feature type="transmembrane region" description="Helical" evidence="1">
    <location>
        <begin position="153"/>
        <end position="173"/>
    </location>
</feature>
<name>A0A2P7QE61_9SPHN</name>
<evidence type="ECO:0000313" key="2">
    <source>
        <dbReference type="EMBL" id="PSJ36262.1"/>
    </source>
</evidence>
<keyword evidence="1" id="KW-0812">Transmembrane</keyword>
<dbReference type="EMBL" id="PXYI01000016">
    <property type="protein sequence ID" value="PSJ36262.1"/>
    <property type="molecule type" value="Genomic_DNA"/>
</dbReference>